<keyword evidence="1" id="KW-0677">Repeat</keyword>
<name>A0A382SZ35_9ZZZZ</name>
<proteinExistence type="predicted"/>
<dbReference type="InterPro" id="IPR036770">
    <property type="entry name" value="Ankyrin_rpt-contain_sf"/>
</dbReference>
<dbReference type="PROSITE" id="PS50297">
    <property type="entry name" value="ANK_REP_REGION"/>
    <property type="match status" value="2"/>
</dbReference>
<keyword evidence="2" id="KW-0040">ANK repeat</keyword>
<dbReference type="PROSITE" id="PS50088">
    <property type="entry name" value="ANK_REPEAT"/>
    <property type="match status" value="2"/>
</dbReference>
<evidence type="ECO:0000256" key="1">
    <source>
        <dbReference type="ARBA" id="ARBA00022737"/>
    </source>
</evidence>
<dbReference type="PANTHER" id="PTHR24171">
    <property type="entry name" value="ANKYRIN REPEAT DOMAIN-CONTAINING PROTEIN 39-RELATED"/>
    <property type="match status" value="1"/>
</dbReference>
<dbReference type="EMBL" id="UINC01132284">
    <property type="protein sequence ID" value="SVD14497.1"/>
    <property type="molecule type" value="Genomic_DNA"/>
</dbReference>
<dbReference type="AlphaFoldDB" id="A0A382SZ35"/>
<feature type="non-terminal residue" evidence="3">
    <location>
        <position position="130"/>
    </location>
</feature>
<dbReference type="Pfam" id="PF12796">
    <property type="entry name" value="Ank_2"/>
    <property type="match status" value="1"/>
</dbReference>
<dbReference type="Gene3D" id="1.25.40.20">
    <property type="entry name" value="Ankyrin repeat-containing domain"/>
    <property type="match status" value="1"/>
</dbReference>
<reference evidence="3" key="1">
    <citation type="submission" date="2018-05" db="EMBL/GenBank/DDBJ databases">
        <authorList>
            <person name="Lanie J.A."/>
            <person name="Ng W.-L."/>
            <person name="Kazmierczak K.M."/>
            <person name="Andrzejewski T.M."/>
            <person name="Davidsen T.M."/>
            <person name="Wayne K.J."/>
            <person name="Tettelin H."/>
            <person name="Glass J.I."/>
            <person name="Rusch D."/>
            <person name="Podicherti R."/>
            <person name="Tsui H.-C.T."/>
            <person name="Winkler M.E."/>
        </authorList>
    </citation>
    <scope>NUCLEOTIDE SEQUENCE</scope>
</reference>
<evidence type="ECO:0000313" key="3">
    <source>
        <dbReference type="EMBL" id="SVD14497.1"/>
    </source>
</evidence>
<gene>
    <name evidence="3" type="ORF">METZ01_LOCUS367351</name>
</gene>
<dbReference type="PANTHER" id="PTHR24171:SF9">
    <property type="entry name" value="ANKYRIN REPEAT DOMAIN-CONTAINING PROTEIN 39"/>
    <property type="match status" value="1"/>
</dbReference>
<dbReference type="SUPFAM" id="SSF48403">
    <property type="entry name" value="Ankyrin repeat"/>
    <property type="match status" value="1"/>
</dbReference>
<accession>A0A382SZ35</accession>
<protein>
    <submittedName>
        <fullName evidence="3">Uncharacterized protein</fullName>
    </submittedName>
</protein>
<sequence length="130" mass="13799">MKTYLITLAVFCSFLALPSQGLSQEPPEKTIWQAASDGDVEAIEAHIAAETDLDEQNNSGYAPLHYGVMKTRTEVVALLLEAGADPDVVNNLSKTPLDLAISGSKDEIIDLLLEAGAAVEPPEDGIHVLA</sequence>
<organism evidence="3">
    <name type="scientific">marine metagenome</name>
    <dbReference type="NCBI Taxonomy" id="408172"/>
    <lineage>
        <taxon>unclassified sequences</taxon>
        <taxon>metagenomes</taxon>
        <taxon>ecological metagenomes</taxon>
    </lineage>
</organism>
<dbReference type="InterPro" id="IPR002110">
    <property type="entry name" value="Ankyrin_rpt"/>
</dbReference>
<dbReference type="SMART" id="SM00248">
    <property type="entry name" value="ANK"/>
    <property type="match status" value="2"/>
</dbReference>
<evidence type="ECO:0000256" key="2">
    <source>
        <dbReference type="ARBA" id="ARBA00023043"/>
    </source>
</evidence>